<gene>
    <name evidence="1" type="ORF">LCGC14_1676610</name>
</gene>
<name>A0A0F9HPX2_9ZZZZ</name>
<protein>
    <submittedName>
        <fullName evidence="1">Uncharacterized protein</fullName>
    </submittedName>
</protein>
<accession>A0A0F9HPX2</accession>
<proteinExistence type="predicted"/>
<sequence length="107" mass="11964">MLRKIVINTCFGGFGLSDSATELLATAKSCRADEIDHAMSCAVFDSESDLLIYRDDLDLIKIVESLGNAADGFCSQLSVIEIPSDIKWEIEEYDGNEWISERHQTWS</sequence>
<evidence type="ECO:0000313" key="1">
    <source>
        <dbReference type="EMBL" id="KKM17356.1"/>
    </source>
</evidence>
<dbReference type="AlphaFoldDB" id="A0A0F9HPX2"/>
<dbReference type="EMBL" id="LAZR01014471">
    <property type="protein sequence ID" value="KKM17356.1"/>
    <property type="molecule type" value="Genomic_DNA"/>
</dbReference>
<reference evidence="1" key="1">
    <citation type="journal article" date="2015" name="Nature">
        <title>Complex archaea that bridge the gap between prokaryotes and eukaryotes.</title>
        <authorList>
            <person name="Spang A."/>
            <person name="Saw J.H."/>
            <person name="Jorgensen S.L."/>
            <person name="Zaremba-Niedzwiedzka K."/>
            <person name="Martijn J."/>
            <person name="Lind A.E."/>
            <person name="van Eijk R."/>
            <person name="Schleper C."/>
            <person name="Guy L."/>
            <person name="Ettema T.J."/>
        </authorList>
    </citation>
    <scope>NUCLEOTIDE SEQUENCE</scope>
</reference>
<comment type="caution">
    <text evidence="1">The sequence shown here is derived from an EMBL/GenBank/DDBJ whole genome shotgun (WGS) entry which is preliminary data.</text>
</comment>
<organism evidence="1">
    <name type="scientific">marine sediment metagenome</name>
    <dbReference type="NCBI Taxonomy" id="412755"/>
    <lineage>
        <taxon>unclassified sequences</taxon>
        <taxon>metagenomes</taxon>
        <taxon>ecological metagenomes</taxon>
    </lineage>
</organism>